<feature type="signal peptide" evidence="2">
    <location>
        <begin position="1"/>
        <end position="20"/>
    </location>
</feature>
<sequence length="57" mass="6170">PRGILTASAVLCLRILFSISESPTSNAPFPHFSRKFPESFGRQPPPDRGSTVTPLST</sequence>
<evidence type="ECO:0000256" key="1">
    <source>
        <dbReference type="SAM" id="MobiDB-lite"/>
    </source>
</evidence>
<reference evidence="3" key="1">
    <citation type="submission" date="2019-04" db="EMBL/GenBank/DDBJ databases">
        <authorList>
            <person name="Alioto T."/>
            <person name="Alioto T."/>
        </authorList>
    </citation>
    <scope>NUCLEOTIDE SEQUENCE [LARGE SCALE GENOMIC DNA]</scope>
</reference>
<dbReference type="Proteomes" id="UP000335636">
    <property type="component" value="Unassembled WGS sequence"/>
</dbReference>
<comment type="caution">
    <text evidence="3">The sequence shown here is derived from an EMBL/GenBank/DDBJ whole genome shotgun (WGS) entry which is preliminary data.</text>
</comment>
<gene>
    <name evidence="3" type="ORF">MONAX_5E001452</name>
</gene>
<name>A0A5E4AF39_MARMO</name>
<organism evidence="3 4">
    <name type="scientific">Marmota monax</name>
    <name type="common">Woodchuck</name>
    <dbReference type="NCBI Taxonomy" id="9995"/>
    <lineage>
        <taxon>Eukaryota</taxon>
        <taxon>Metazoa</taxon>
        <taxon>Chordata</taxon>
        <taxon>Craniata</taxon>
        <taxon>Vertebrata</taxon>
        <taxon>Euteleostomi</taxon>
        <taxon>Mammalia</taxon>
        <taxon>Eutheria</taxon>
        <taxon>Euarchontoglires</taxon>
        <taxon>Glires</taxon>
        <taxon>Rodentia</taxon>
        <taxon>Sciuromorpha</taxon>
        <taxon>Sciuridae</taxon>
        <taxon>Xerinae</taxon>
        <taxon>Marmotini</taxon>
        <taxon>Marmota</taxon>
    </lineage>
</organism>
<feature type="chain" id="PRO_5022723560" evidence="2">
    <location>
        <begin position="21"/>
        <end position="57"/>
    </location>
</feature>
<dbReference type="EMBL" id="CABDUW010000050">
    <property type="protein sequence ID" value="VTJ55449.1"/>
    <property type="molecule type" value="Genomic_DNA"/>
</dbReference>
<evidence type="ECO:0000313" key="3">
    <source>
        <dbReference type="EMBL" id="VTJ55449.1"/>
    </source>
</evidence>
<keyword evidence="4" id="KW-1185">Reference proteome</keyword>
<feature type="non-terminal residue" evidence="3">
    <location>
        <position position="1"/>
    </location>
</feature>
<evidence type="ECO:0000256" key="2">
    <source>
        <dbReference type="SAM" id="SignalP"/>
    </source>
</evidence>
<proteinExistence type="predicted"/>
<feature type="region of interest" description="Disordered" evidence="1">
    <location>
        <begin position="21"/>
        <end position="57"/>
    </location>
</feature>
<keyword evidence="2" id="KW-0732">Signal</keyword>
<evidence type="ECO:0000313" key="4">
    <source>
        <dbReference type="Proteomes" id="UP000335636"/>
    </source>
</evidence>
<dbReference type="AlphaFoldDB" id="A0A5E4AF39"/>
<protein>
    <submittedName>
        <fullName evidence="3">Uncharacterized protein</fullName>
    </submittedName>
</protein>
<accession>A0A5E4AF39</accession>